<accession>A0A0L6JLN1</accession>
<dbReference type="RefSeq" id="WP_036938178.1">
    <property type="nucleotide sequence ID" value="NZ_JQKC01000006.1"/>
</dbReference>
<dbReference type="InterPro" id="IPR013571">
    <property type="entry name" value="Tscrpt_reg_QacR_C"/>
</dbReference>
<dbReference type="PANTHER" id="PTHR47506:SF6">
    <property type="entry name" value="HTH-TYPE TRANSCRIPTIONAL REPRESSOR NEMR"/>
    <property type="match status" value="1"/>
</dbReference>
<dbReference type="Proteomes" id="UP000036923">
    <property type="component" value="Unassembled WGS sequence"/>
</dbReference>
<dbReference type="SUPFAM" id="SSF48498">
    <property type="entry name" value="Tetracyclin repressor-like, C-terminal domain"/>
    <property type="match status" value="1"/>
</dbReference>
<keyword evidence="2 4" id="KW-0238">DNA-binding</keyword>
<dbReference type="InterPro" id="IPR001647">
    <property type="entry name" value="HTH_TetR"/>
</dbReference>
<dbReference type="Gene3D" id="1.10.10.60">
    <property type="entry name" value="Homeodomain-like"/>
    <property type="match status" value="1"/>
</dbReference>
<feature type="domain" description="HTH tetR-type" evidence="5">
    <location>
        <begin position="9"/>
        <end position="69"/>
    </location>
</feature>
<name>A0A0L6JLN1_9FIRM</name>
<proteinExistence type="predicted"/>
<comment type="caution">
    <text evidence="6">The sequence shown here is derived from an EMBL/GenBank/DDBJ whole genome shotgun (WGS) entry which is preliminary data.</text>
</comment>
<evidence type="ECO:0000256" key="2">
    <source>
        <dbReference type="ARBA" id="ARBA00023125"/>
    </source>
</evidence>
<dbReference type="PRINTS" id="PR00455">
    <property type="entry name" value="HTHTETR"/>
</dbReference>
<dbReference type="GO" id="GO:0045892">
    <property type="term" value="P:negative regulation of DNA-templated transcription"/>
    <property type="evidence" value="ECO:0007669"/>
    <property type="project" value="InterPro"/>
</dbReference>
<dbReference type="eggNOG" id="COG1309">
    <property type="taxonomic scope" value="Bacteria"/>
</dbReference>
<dbReference type="PATRIC" id="fig|398512.5.peg.2024"/>
<evidence type="ECO:0000256" key="1">
    <source>
        <dbReference type="ARBA" id="ARBA00023015"/>
    </source>
</evidence>
<dbReference type="STRING" id="398512.Bccel_1944"/>
<dbReference type="SUPFAM" id="SSF46689">
    <property type="entry name" value="Homeodomain-like"/>
    <property type="match status" value="1"/>
</dbReference>
<feature type="DNA-binding region" description="H-T-H motif" evidence="4">
    <location>
        <begin position="32"/>
        <end position="51"/>
    </location>
</feature>
<protein>
    <submittedName>
        <fullName evidence="6">Transcriptional regulator, TetR family</fullName>
    </submittedName>
</protein>
<dbReference type="EMBL" id="LGTC01000001">
    <property type="protein sequence ID" value="KNY26679.1"/>
    <property type="molecule type" value="Genomic_DNA"/>
</dbReference>
<dbReference type="OrthoDB" id="13453at2"/>
<reference evidence="7" key="1">
    <citation type="submission" date="2015-07" db="EMBL/GenBank/DDBJ databases">
        <title>Near-Complete Genome Sequence of the Cellulolytic Bacterium Bacteroides (Pseudobacteroides) cellulosolvens ATCC 35603.</title>
        <authorList>
            <person name="Dassa B."/>
            <person name="Utturkar S.M."/>
            <person name="Klingeman D.M."/>
            <person name="Hurt R.A."/>
            <person name="Keller M."/>
            <person name="Xu J."/>
            <person name="Reddy Y.H.K."/>
            <person name="Borovok I."/>
            <person name="Grinberg I.R."/>
            <person name="Lamed R."/>
            <person name="Zhivin O."/>
            <person name="Bayer E.A."/>
            <person name="Brown S.D."/>
        </authorList>
    </citation>
    <scope>NUCLEOTIDE SEQUENCE [LARGE SCALE GENOMIC DNA]</scope>
    <source>
        <strain evidence="7">DSM 2933</strain>
    </source>
</reference>
<evidence type="ECO:0000313" key="6">
    <source>
        <dbReference type="EMBL" id="KNY26679.1"/>
    </source>
</evidence>
<dbReference type="GO" id="GO:0003677">
    <property type="term" value="F:DNA binding"/>
    <property type="evidence" value="ECO:0007669"/>
    <property type="project" value="UniProtKB-UniRule"/>
</dbReference>
<dbReference type="Pfam" id="PF08360">
    <property type="entry name" value="TetR_C_5"/>
    <property type="match status" value="1"/>
</dbReference>
<keyword evidence="3" id="KW-0804">Transcription</keyword>
<dbReference type="PANTHER" id="PTHR47506">
    <property type="entry name" value="TRANSCRIPTIONAL REGULATORY PROTEIN"/>
    <property type="match status" value="1"/>
</dbReference>
<dbReference type="InterPro" id="IPR009057">
    <property type="entry name" value="Homeodomain-like_sf"/>
</dbReference>
<organism evidence="6 7">
    <name type="scientific">Pseudobacteroides cellulosolvens ATCC 35603 = DSM 2933</name>
    <dbReference type="NCBI Taxonomy" id="398512"/>
    <lineage>
        <taxon>Bacteria</taxon>
        <taxon>Bacillati</taxon>
        <taxon>Bacillota</taxon>
        <taxon>Clostridia</taxon>
        <taxon>Eubacteriales</taxon>
        <taxon>Oscillospiraceae</taxon>
        <taxon>Pseudobacteroides</taxon>
    </lineage>
</organism>
<dbReference type="Pfam" id="PF00440">
    <property type="entry name" value="TetR_N"/>
    <property type="match status" value="1"/>
</dbReference>
<dbReference type="PROSITE" id="PS50977">
    <property type="entry name" value="HTH_TETR_2"/>
    <property type="match status" value="1"/>
</dbReference>
<sequence>MVSPNIKAEQTKNLIATKAKEVFIQKGYFQASMEDIRSHSGMSKGSIYYHFKSKEDLFIYILELYIEEWISKWREKSAGLKTAKDKLFVLAEHFALDFESPLLRAATEFSGSESADPKVKVKLDELNGMYIPVIQEVVQEGIDNNEFINDNINDLTLITYGFLAGVGAIFQNFNASDMSHMYKKSVEIFLDGLSKE</sequence>
<evidence type="ECO:0000256" key="3">
    <source>
        <dbReference type="ARBA" id="ARBA00023163"/>
    </source>
</evidence>
<evidence type="ECO:0000313" key="7">
    <source>
        <dbReference type="Proteomes" id="UP000036923"/>
    </source>
</evidence>
<dbReference type="GO" id="GO:0003700">
    <property type="term" value="F:DNA-binding transcription factor activity"/>
    <property type="evidence" value="ECO:0007669"/>
    <property type="project" value="InterPro"/>
</dbReference>
<dbReference type="InterPro" id="IPR036271">
    <property type="entry name" value="Tet_transcr_reg_TetR-rel_C_sf"/>
</dbReference>
<dbReference type="Gene3D" id="1.10.357.10">
    <property type="entry name" value="Tetracycline Repressor, domain 2"/>
    <property type="match status" value="1"/>
</dbReference>
<keyword evidence="1" id="KW-0805">Transcription regulation</keyword>
<gene>
    <name evidence="6" type="ORF">Bccel_1944</name>
</gene>
<evidence type="ECO:0000259" key="5">
    <source>
        <dbReference type="PROSITE" id="PS50977"/>
    </source>
</evidence>
<evidence type="ECO:0000256" key="4">
    <source>
        <dbReference type="PROSITE-ProRule" id="PRU00335"/>
    </source>
</evidence>
<keyword evidence="7" id="KW-1185">Reference proteome</keyword>
<dbReference type="AlphaFoldDB" id="A0A0L6JLN1"/>